<feature type="transmembrane region" description="Helical" evidence="7">
    <location>
        <begin position="268"/>
        <end position="286"/>
    </location>
</feature>
<sequence length="331" mass="37593">MKKIVFARKNSGLKKREALTGYLFVSPWVIGVLTFLIIPLGQSFYYSLCSVKISPKGRKYEFIALKNYTDLFRLDVWFIENMIRYLLNTLISVPVIVVFALIIAMLLNEKLKGKGFFRTIYFLPVIVVSGPVMIQLADQGATSIPAMNVSGIIRVLDTYLPAFMVEPVANLFNNMILILWYSGVQILIFLAALQKIDNSLYEAAKIDGGSGWECFWKITLPITKPMILLNAVYTVIYVSGNEQNVIINSIYNDMFAVNRGYGFASAKAWLYSVVVLAIVGFFALVLRNRDTYQAEIKRFEKMKAIEEKERRKLLRRQARRSGKKPKGVCTG</sequence>
<dbReference type="Proteomes" id="UP000092971">
    <property type="component" value="Chromosome"/>
</dbReference>
<proteinExistence type="inferred from homology"/>
<evidence type="ECO:0000256" key="6">
    <source>
        <dbReference type="ARBA" id="ARBA00023136"/>
    </source>
</evidence>
<name>A0A1B1YCL5_THEST</name>
<accession>A0A1B1YCL5</accession>
<feature type="transmembrane region" description="Helical" evidence="7">
    <location>
        <begin position="21"/>
        <end position="41"/>
    </location>
</feature>
<evidence type="ECO:0000313" key="11">
    <source>
        <dbReference type="Proteomes" id="UP000092971"/>
    </source>
</evidence>
<organism evidence="10 11">
    <name type="scientific">Thermoclostridium stercorarium subsp. thermolacticum DSM 2910</name>
    <dbReference type="NCBI Taxonomy" id="1121336"/>
    <lineage>
        <taxon>Bacteria</taxon>
        <taxon>Bacillati</taxon>
        <taxon>Bacillota</taxon>
        <taxon>Clostridia</taxon>
        <taxon>Eubacteriales</taxon>
        <taxon>Oscillospiraceae</taxon>
        <taxon>Thermoclostridium</taxon>
    </lineage>
</organism>
<feature type="transmembrane region" description="Helical" evidence="7">
    <location>
        <begin position="119"/>
        <end position="137"/>
    </location>
</feature>
<evidence type="ECO:0000256" key="2">
    <source>
        <dbReference type="ARBA" id="ARBA00022448"/>
    </source>
</evidence>
<reference evidence="10 11" key="1">
    <citation type="submission" date="2016-02" db="EMBL/GenBank/DDBJ databases">
        <title>Comparison of Clostridium stercorarium subspecies using comparative genomics and transcriptomics.</title>
        <authorList>
            <person name="Schellenberg J."/>
            <person name="Thallinger G."/>
            <person name="Levin D.B."/>
            <person name="Zhang X."/>
            <person name="Alvare G."/>
            <person name="Fristensky B."/>
            <person name="Sparling R."/>
        </authorList>
    </citation>
    <scope>NUCLEOTIDE SEQUENCE [LARGE SCALE GENOMIC DNA]</scope>
    <source>
        <strain evidence="10 11">DSM 2910</strain>
    </source>
</reference>
<dbReference type="PROSITE" id="PS50928">
    <property type="entry name" value="ABC_TM1"/>
    <property type="match status" value="1"/>
</dbReference>
<dbReference type="CDD" id="cd06261">
    <property type="entry name" value="TM_PBP2"/>
    <property type="match status" value="1"/>
</dbReference>
<gene>
    <name evidence="10" type="ORF">CSTERTH_05305</name>
</gene>
<feature type="domain" description="ABC transmembrane type-1" evidence="9">
    <location>
        <begin position="82"/>
        <end position="286"/>
    </location>
</feature>
<keyword evidence="8" id="KW-0175">Coiled coil</keyword>
<evidence type="ECO:0000256" key="3">
    <source>
        <dbReference type="ARBA" id="ARBA00022475"/>
    </source>
</evidence>
<evidence type="ECO:0000259" key="9">
    <source>
        <dbReference type="PROSITE" id="PS50928"/>
    </source>
</evidence>
<dbReference type="Gene3D" id="1.10.3720.10">
    <property type="entry name" value="MetI-like"/>
    <property type="match status" value="1"/>
</dbReference>
<evidence type="ECO:0000256" key="4">
    <source>
        <dbReference type="ARBA" id="ARBA00022692"/>
    </source>
</evidence>
<dbReference type="InterPro" id="IPR050809">
    <property type="entry name" value="UgpAE/MalFG_permease"/>
</dbReference>
<evidence type="ECO:0000256" key="7">
    <source>
        <dbReference type="RuleBase" id="RU363032"/>
    </source>
</evidence>
<dbReference type="InterPro" id="IPR000515">
    <property type="entry name" value="MetI-like"/>
</dbReference>
<keyword evidence="4 7" id="KW-0812">Transmembrane</keyword>
<comment type="subcellular location">
    <subcellularLocation>
        <location evidence="1 7">Cell membrane</location>
        <topology evidence="1 7">Multi-pass membrane protein</topology>
    </subcellularLocation>
</comment>
<evidence type="ECO:0000313" key="10">
    <source>
        <dbReference type="EMBL" id="ANW98498.1"/>
    </source>
</evidence>
<evidence type="ECO:0000256" key="1">
    <source>
        <dbReference type="ARBA" id="ARBA00004651"/>
    </source>
</evidence>
<dbReference type="PANTHER" id="PTHR43227">
    <property type="entry name" value="BLL4140 PROTEIN"/>
    <property type="match status" value="1"/>
</dbReference>
<comment type="similarity">
    <text evidence="7">Belongs to the binding-protein-dependent transport system permease family.</text>
</comment>
<evidence type="ECO:0000256" key="5">
    <source>
        <dbReference type="ARBA" id="ARBA00022989"/>
    </source>
</evidence>
<keyword evidence="6 7" id="KW-0472">Membrane</keyword>
<keyword evidence="5 7" id="KW-1133">Transmembrane helix</keyword>
<dbReference type="PANTHER" id="PTHR43227:SF3">
    <property type="entry name" value="BINDING-PROTEIN-DEPENDENT TRANSPORT SYSTEMS INNER MEMBRANE COMPONENT"/>
    <property type="match status" value="1"/>
</dbReference>
<keyword evidence="2 7" id="KW-0813">Transport</keyword>
<dbReference type="InterPro" id="IPR035906">
    <property type="entry name" value="MetI-like_sf"/>
</dbReference>
<feature type="transmembrane region" description="Helical" evidence="7">
    <location>
        <begin position="214"/>
        <end position="236"/>
    </location>
</feature>
<evidence type="ECO:0000256" key="8">
    <source>
        <dbReference type="SAM" id="Coils"/>
    </source>
</evidence>
<dbReference type="AlphaFoldDB" id="A0A1B1YCL5"/>
<feature type="coiled-coil region" evidence="8">
    <location>
        <begin position="289"/>
        <end position="316"/>
    </location>
</feature>
<dbReference type="GO" id="GO:0005886">
    <property type="term" value="C:plasma membrane"/>
    <property type="evidence" value="ECO:0007669"/>
    <property type="project" value="UniProtKB-SubCell"/>
</dbReference>
<dbReference type="Pfam" id="PF00528">
    <property type="entry name" value="BPD_transp_1"/>
    <property type="match status" value="1"/>
</dbReference>
<keyword evidence="3" id="KW-1003">Cell membrane</keyword>
<feature type="transmembrane region" description="Helical" evidence="7">
    <location>
        <begin position="171"/>
        <end position="193"/>
    </location>
</feature>
<dbReference type="SUPFAM" id="SSF161098">
    <property type="entry name" value="MetI-like"/>
    <property type="match status" value="1"/>
</dbReference>
<dbReference type="EMBL" id="CP014672">
    <property type="protein sequence ID" value="ANW98498.1"/>
    <property type="molecule type" value="Genomic_DNA"/>
</dbReference>
<protein>
    <submittedName>
        <fullName evidence="10">ABC transporter permease</fullName>
    </submittedName>
</protein>
<dbReference type="GO" id="GO:0055085">
    <property type="term" value="P:transmembrane transport"/>
    <property type="evidence" value="ECO:0007669"/>
    <property type="project" value="InterPro"/>
</dbReference>
<dbReference type="RefSeq" id="WP_015358806.1">
    <property type="nucleotide sequence ID" value="NZ_CP014672.1"/>
</dbReference>
<dbReference type="OrthoDB" id="9788108at2"/>
<feature type="transmembrane region" description="Helical" evidence="7">
    <location>
        <begin position="85"/>
        <end position="107"/>
    </location>
</feature>